<feature type="domain" description="SD-repeat containing protein B" evidence="7">
    <location>
        <begin position="1301"/>
        <end position="1398"/>
    </location>
</feature>
<comment type="similarity">
    <text evidence="2">Belongs to the serine-aspartate repeat-containing protein (SDr) family.</text>
</comment>
<feature type="domain" description="DUF11" evidence="6">
    <location>
        <begin position="786"/>
        <end position="909"/>
    </location>
</feature>
<dbReference type="PATRIC" id="fig|405444.3.peg.1712"/>
<feature type="domain" description="SD-repeat containing protein B" evidence="7">
    <location>
        <begin position="1934"/>
        <end position="2010"/>
    </location>
</feature>
<keyword evidence="4" id="KW-0732">Signal</keyword>
<dbReference type="InterPro" id="IPR047589">
    <property type="entry name" value="DUF11_rpt"/>
</dbReference>
<feature type="compositionally biased region" description="Polar residues" evidence="5">
    <location>
        <begin position="1282"/>
        <end position="1293"/>
    </location>
</feature>
<dbReference type="InterPro" id="IPR001434">
    <property type="entry name" value="OmcB-like_DUF11"/>
</dbReference>
<feature type="domain" description="DUF11" evidence="6">
    <location>
        <begin position="2623"/>
        <end position="2728"/>
    </location>
</feature>
<dbReference type="STRING" id="405444.ABB26_13070"/>
<feature type="domain" description="DUF11" evidence="6">
    <location>
        <begin position="2178"/>
        <end position="2287"/>
    </location>
</feature>
<organism evidence="8 9">
    <name type="scientific">Stenotrophomonas humi</name>
    <dbReference type="NCBI Taxonomy" id="405444"/>
    <lineage>
        <taxon>Bacteria</taxon>
        <taxon>Pseudomonadati</taxon>
        <taxon>Pseudomonadota</taxon>
        <taxon>Gammaproteobacteria</taxon>
        <taxon>Lysobacterales</taxon>
        <taxon>Lysobacteraceae</taxon>
        <taxon>Stenotrophomonas</taxon>
    </lineage>
</organism>
<dbReference type="PANTHER" id="PTHR36108">
    <property type="entry name" value="COLOSSIN-B-RELATED"/>
    <property type="match status" value="1"/>
</dbReference>
<evidence type="ECO:0000259" key="7">
    <source>
        <dbReference type="Pfam" id="PF17210"/>
    </source>
</evidence>
<dbReference type="InterPro" id="IPR013783">
    <property type="entry name" value="Ig-like_fold"/>
</dbReference>
<comment type="subcellular location">
    <subcellularLocation>
        <location evidence="1">Secreted</location>
    </subcellularLocation>
</comment>
<dbReference type="Gene3D" id="2.60.40.10">
    <property type="entry name" value="Immunoglobulins"/>
    <property type="match status" value="9"/>
</dbReference>
<dbReference type="Gene3D" id="2.60.40.740">
    <property type="match status" value="2"/>
</dbReference>
<dbReference type="InterPro" id="IPR018247">
    <property type="entry name" value="EF_Hand_1_Ca_BS"/>
</dbReference>
<accession>A0A0R0CBA2</accession>
<keyword evidence="9" id="KW-1185">Reference proteome</keyword>
<keyword evidence="3" id="KW-0964">Secreted</keyword>
<feature type="region of interest" description="Disordered" evidence="5">
    <location>
        <begin position="1269"/>
        <end position="1293"/>
    </location>
</feature>
<feature type="compositionally biased region" description="Polar residues" evidence="5">
    <location>
        <begin position="2124"/>
        <end position="2134"/>
    </location>
</feature>
<dbReference type="EMBL" id="LDJI01000025">
    <property type="protein sequence ID" value="KRG63204.1"/>
    <property type="molecule type" value="Genomic_DNA"/>
</dbReference>
<dbReference type="Proteomes" id="UP000050864">
    <property type="component" value="Unassembled WGS sequence"/>
</dbReference>
<evidence type="ECO:0000259" key="6">
    <source>
        <dbReference type="Pfam" id="PF01345"/>
    </source>
</evidence>
<feature type="domain" description="SD-repeat containing protein B" evidence="7">
    <location>
        <begin position="1567"/>
        <end position="1641"/>
    </location>
</feature>
<evidence type="ECO:0000256" key="3">
    <source>
        <dbReference type="ARBA" id="ARBA00022525"/>
    </source>
</evidence>
<dbReference type="Pfam" id="PF17210">
    <property type="entry name" value="SdrD_B"/>
    <property type="match status" value="5"/>
</dbReference>
<evidence type="ECO:0000313" key="8">
    <source>
        <dbReference type="EMBL" id="KRG63204.1"/>
    </source>
</evidence>
<comment type="caution">
    <text evidence="8">The sequence shown here is derived from an EMBL/GenBank/DDBJ whole genome shotgun (WGS) entry which is preliminary data.</text>
</comment>
<evidence type="ECO:0000256" key="5">
    <source>
        <dbReference type="SAM" id="MobiDB-lite"/>
    </source>
</evidence>
<gene>
    <name evidence="8" type="ORF">ABB26_13070</name>
</gene>
<feature type="domain" description="SD-repeat containing protein B" evidence="7">
    <location>
        <begin position="2058"/>
        <end position="2168"/>
    </location>
</feature>
<dbReference type="InterPro" id="IPR033764">
    <property type="entry name" value="Sdr_B"/>
</dbReference>
<feature type="region of interest" description="Disordered" evidence="5">
    <location>
        <begin position="1870"/>
        <end position="1914"/>
    </location>
</feature>
<protein>
    <recommendedName>
        <fullName evidence="10">DUF11 domain-containing protein</fullName>
    </recommendedName>
</protein>
<name>A0A0R0CBA2_9GAMM</name>
<dbReference type="PROSITE" id="PS00018">
    <property type="entry name" value="EF_HAND_1"/>
    <property type="match status" value="1"/>
</dbReference>
<proteinExistence type="inferred from homology"/>
<dbReference type="GO" id="GO:0005576">
    <property type="term" value="C:extracellular region"/>
    <property type="evidence" value="ECO:0007669"/>
    <property type="project" value="UniProtKB-SubCell"/>
</dbReference>
<sequence>MEQNGRQGSSRLARFVRRASLLVLSLLPVTALATVVPQNVNLPPNMGEGIDTPLTISWLRTAADAGQTSISVVLPPSVDFVPPASPGAMDCTYATASNTVTCPIAPGNTVNAPSGSVGFSIRARQLGSFNLTATSSTSPTPATGTTTVRETGNLQVTKRLISPDNGQGATGGTATFEVDPQIAAGGSNLPAGAKIEVTDQLPNDAANVVTSITPTPGGGNPVCETVAKANSSRSFTCVYTGPMTAAQFNAAKITVVMRTNGLGTHTNNASIATVNDNYFDADPNDNSGSASYNIVLGTDIEALVSFPSQPLEVNTAQNLVLTYKNNGPQTSTVGGTVSTIIPDGFVIGTLPVGCSLEAGKQLTVSGTSYTGTLVTCDAGVVASGGSKPFTIPLTMPPTGTDGRFPVVATPPAALKDWNEANNSVLAPYQINEPYTDIGLTKTKNPSSGPVSPGAPITSSFSVSNGMNSTSAASYTPAQPLYVVDYMRPQEMDAGYGVNGLANVTPGWECTVQRNVTPPNGISAAFTTQVTCKTTGTGSIARGGSLPLSFQTRATAISGQLNLSNRACTGITALGQLGVNPADAAQPADRVNTNDCATAGGGLNLTDVIDNTAWVNIRKESSVDQISWHDPVADAPTLSGAAETVYWKILVSTPSTTDKPNQKTIPTLNLTDDVPGVLNTAAFKGRVRVLSAAAISGSAASVSCPALPLGARSQTCVFSQVTPGTEIEVVLAADRPLQSTSGNTVLTNTATLTSPNAVLSSLRADGLYSDSAAVKVLPRTDYRMTSKTVTPSGTVLIGEPIAFTLTARNHGPDAAPQNDFHITDALPTGTATMAGATYEIIDVTVPSGSMLDCSASNKATGAISCVNSRGAIAAQTTETVTISARVKKPANLQVAAGGVVYPSVTNQASVASLGAVCQWLPGSSTSCDDAASNSNNSADVTFEVRVPTIDLQQKKTQVYPNGRSKFVMGDQLRYRLSAFNLGPSQAENVEVRDRITAPAGFTATFDRIENVNTRPAVSGYAYKPDTDVSCTQQGAELVCVLNSVQALNRLDKEHMVEFEVLFTVTGDSSLPVLFNNIAYVCGDETTNYESQGKCSFDPNDAGNNLEQVNDVIFPSADLEVVSKTTVTPGPVNVGQPIRYDIVVRNAQGSRVEKMRVIDTLPAGFEWVHDDTSHPLTVKVDSGSGAVLSGTGEVKVQVGKPPVGADNYCYLSAGPPEITNLNQQQAVTCDLGGSFPSGAANTLTLTLWVRTVPGVFTGGYVPAIHTNKAAIEPGRDADDEPTSMDLNPNNNEKTSTTQVRDARLGGLVFSDDNDNGDVDGGDTGIANVDVTLTGTDLYGNPVSITVKTNNDGEYQFINLAPSNAAGYTITQTQPAGYVANGTPQPNTARPNRNDASTNVSGTYTTTNTATTSVIGGVVLGGGGVGVQFDFPEPLERKLSGYVYIDQDNNHVLSSADARIGGATVYLDEVETGRTLTATTDNDQNPGFYEFTGLTAGRTYVLREPLPTMPTGLQNLPAAVNPGKIGSVLCGPVCLVSTTGSEDKIAGIKLVAGNGTEFNFGENITTAISGKVYLDRDDSGLQNGTEPGIPGVTITVTDSTGTVVWTGPTAADGSYTVPGLIAGHDYTITETQPGGLKDGQENNSNVITITKLPPTGSSGNNFGELAASLAGRVYLDQANDGHTATDPGLGNVQVTLSRRDGQPVVDVLGNTVSVLNTVADGSYAFIDLPAGDYIVTQQVAQPVYTPVGGTPVTTLNGTTTAGTVIDGVAGVASTVRDTPSAITGVVLNAGGKSVNNNFGEILPVSASGVVFFDLNNNGVQEPGDAGIGGVDIRLVGTDDQGNPVDTTVPTNADGSFSFDGLRPGTYTLIEPTQPVGTAQGKTTAGQLDSTKTGSGTASNGAAPESSKIANIDLSKPGDTSTDNLFAEVPTNSGITGKVWLDANNDGVVDPGEVGIAGVEMELTGSDINGNPITPITVTTGADGSYSFLNLPPGEYKVVEKQQPADTNDGKTKPGNIGGTPVGNGSVEGSATAQNPSFIGTITVGVGQVSVENNFGEVPAASISGNVYNDSNDDGIRQPEEGGFANVTVELTGTDDLGNPVTLTTTTDANGKYSFDNLRPGTYVVTEPNQPAETLNGKTTAGSTGGTGSNPSTTTSEITGIVLKPGDKSVDNNFGEIGDSPDMLVSKSSTTVKFTVNNVATYTIRVRNGGQQASKGEYLVKDRLPVGLNLAQVPSGNGWTCSGAVGDTRFECRSSEVLNAGVTSTSDITVKVNVTAEAAQAGTVNNAVLVEGGGENEFRTPTTTERAAFDGDVSTLPVCDTAITQNVCRVPNQVQLSASVGGTVWFDIGSEDTRLDGGDERLQSWIVELLDSATGLVSQSTITAADGSYRFGDVIPGIKWNLQFRDPASGVLWAWPVNQETAGGMGVACDGPRAISDSSVSACRITENGTSQLQVVLEAGQHLPQQSLPVDPSGVVYDAVTRDPVPGSIVTITPVGVCNGYDPMTAILNAAAGGYRVEGNAVSMTVGNNGYYQFMFGPAAPARCEFQLTVTPPGGYQFVSSLIAPQEGSLSPLGAAGSSHLVQPQSNAPTGAVGTPTQYWLTLFAGSSTAGIVHNHLPLDTAEATGLVITKTGDRQTAEIGDTVQYTITVRQTAGSAMATLNIVDTLPRGFTYIDGTARVGGRALEEPFGKPGPRLGFNLGPINVGQQLVLTYRVRVGVGAQQGDGINRAQAHGCSITGGCIDPGSMTPVPGSVPSNRAEYRVRVTGGVFTEEACVLGKVFVDCNNNHLQDNEELGIPGVRLYFSNGTWVISDSEGKYSYCGLTPQSHTLKVDPSTLPAGSRLTTSSNRNLGDADSLFLDLKNGELHRADFIEGSCSNPLLEQVKARRTQGEVRAPETETGQSQLRFESKPARAPQQATDSANQRPIVHPRPNPPSASASQEVQP</sequence>
<evidence type="ECO:0000313" key="9">
    <source>
        <dbReference type="Proteomes" id="UP000050864"/>
    </source>
</evidence>
<dbReference type="PANTHER" id="PTHR36108:SF13">
    <property type="entry name" value="COLOSSIN-B-RELATED"/>
    <property type="match status" value="1"/>
</dbReference>
<feature type="region of interest" description="Disordered" evidence="5">
    <location>
        <begin position="1997"/>
        <end position="2027"/>
    </location>
</feature>
<feature type="domain" description="DUF11" evidence="6">
    <location>
        <begin position="1122"/>
        <end position="1231"/>
    </location>
</feature>
<dbReference type="Pfam" id="PF01345">
    <property type="entry name" value="DUF11"/>
    <property type="match status" value="4"/>
</dbReference>
<evidence type="ECO:0000256" key="2">
    <source>
        <dbReference type="ARBA" id="ARBA00007257"/>
    </source>
</evidence>
<evidence type="ECO:0000256" key="4">
    <source>
        <dbReference type="ARBA" id="ARBA00022729"/>
    </source>
</evidence>
<feature type="compositionally biased region" description="Polar residues" evidence="5">
    <location>
        <begin position="1871"/>
        <end position="1896"/>
    </location>
</feature>
<feature type="region of interest" description="Disordered" evidence="5">
    <location>
        <begin position="2124"/>
        <end position="2152"/>
    </location>
</feature>
<feature type="region of interest" description="Disordered" evidence="5">
    <location>
        <begin position="2883"/>
        <end position="2941"/>
    </location>
</feature>
<evidence type="ECO:0008006" key="10">
    <source>
        <dbReference type="Google" id="ProtNLM"/>
    </source>
</evidence>
<feature type="compositionally biased region" description="Polar residues" evidence="5">
    <location>
        <begin position="2932"/>
        <end position="2941"/>
    </location>
</feature>
<feature type="domain" description="SD-repeat containing protein B" evidence="7">
    <location>
        <begin position="1806"/>
        <end position="1887"/>
    </location>
</feature>
<reference evidence="8 9" key="1">
    <citation type="submission" date="2015-05" db="EMBL/GenBank/DDBJ databases">
        <title>Genome sequencing and analysis of members of genus Stenotrophomonas.</title>
        <authorList>
            <person name="Patil P.P."/>
            <person name="Midha S."/>
            <person name="Patil P.B."/>
        </authorList>
    </citation>
    <scope>NUCLEOTIDE SEQUENCE [LARGE SCALE GENOMIC DNA]</scope>
    <source>
        <strain evidence="8 9">DSM 18929</strain>
    </source>
</reference>
<dbReference type="SUPFAM" id="SSF117074">
    <property type="entry name" value="Hypothetical protein PA1324"/>
    <property type="match status" value="9"/>
</dbReference>
<evidence type="ECO:0000256" key="1">
    <source>
        <dbReference type="ARBA" id="ARBA00004613"/>
    </source>
</evidence>
<dbReference type="NCBIfam" id="TIGR01451">
    <property type="entry name" value="B_ant_repeat"/>
    <property type="match status" value="3"/>
</dbReference>